<dbReference type="RefSeq" id="WP_366922117.1">
    <property type="nucleotide sequence ID" value="NZ_CP121694.1"/>
</dbReference>
<dbReference type="EMBL" id="CP121694">
    <property type="protein sequence ID" value="WRO22715.1"/>
    <property type="molecule type" value="Genomic_DNA"/>
</dbReference>
<name>A0AAU0UR79_9FIRM</name>
<evidence type="ECO:0000313" key="2">
    <source>
        <dbReference type="Proteomes" id="UP001329915"/>
    </source>
</evidence>
<accession>A0AAU0UR79</accession>
<dbReference type="Proteomes" id="UP001329915">
    <property type="component" value="Chromosome"/>
</dbReference>
<sequence>MSDIHKEYGKKLRAFNFDGSHPSQDAILINGNFIIYEKGLLIKGLPPLNQVYTKWRDMSGVTLYEGETTKVTIALENEDGKIVAESKDRPKDVIAFYDLIEVQREKYRYYDELKQLKVDLVDISIIMDTDRWENHAYLDTEIGEIIHIPIELDEDNVYDEEYVAGLPQWEREMVEKVKKVYENEEGRYEVIPERASYEAYDTMVEFTKRLDDLKVSEKLFDALDGKGAFRRFENVISRYPEIEKQWYKYKTEIEKQEVREWLWSIGLEPVER</sequence>
<organism evidence="1 2">
    <name type="scientific">Metallumcola ferriviriculae</name>
    <dbReference type="NCBI Taxonomy" id="3039180"/>
    <lineage>
        <taxon>Bacteria</taxon>
        <taxon>Bacillati</taxon>
        <taxon>Bacillota</taxon>
        <taxon>Clostridia</taxon>
        <taxon>Neomoorellales</taxon>
        <taxon>Desulfitibacteraceae</taxon>
        <taxon>Metallumcola</taxon>
    </lineage>
</organism>
<proteinExistence type="predicted"/>
<dbReference type="AlphaFoldDB" id="A0AAU0UR79"/>
<evidence type="ECO:0000313" key="1">
    <source>
        <dbReference type="EMBL" id="WRO22715.1"/>
    </source>
</evidence>
<keyword evidence="2" id="KW-1185">Reference proteome</keyword>
<protein>
    <submittedName>
        <fullName evidence="1">UPF0158 family protein</fullName>
    </submittedName>
</protein>
<reference evidence="1 2" key="1">
    <citation type="submission" date="2023-04" db="EMBL/GenBank/DDBJ databases">
        <authorList>
            <person name="Hsu D."/>
        </authorList>
    </citation>
    <scope>NUCLEOTIDE SEQUENCE [LARGE SCALE GENOMIC DNA]</scope>
    <source>
        <strain evidence="1 2">MK1</strain>
    </source>
</reference>
<gene>
    <name evidence="1" type="ORF">MFMK1_002553</name>
</gene>
<dbReference type="InterPro" id="IPR005361">
    <property type="entry name" value="UPF0158"/>
</dbReference>
<dbReference type="Pfam" id="PF03682">
    <property type="entry name" value="UPF0158"/>
    <property type="match status" value="1"/>
</dbReference>
<dbReference type="KEGG" id="dbc:MFMK1_002553"/>